<dbReference type="PANTHER" id="PTHR42781:SF4">
    <property type="entry name" value="SPERMIDINE_PUTRESCINE IMPORT ATP-BINDING PROTEIN POTA"/>
    <property type="match status" value="1"/>
</dbReference>
<dbReference type="AlphaFoldDB" id="A0A2N5NF88"/>
<sequence>MNVLEVDFEKKLKNFPLHIQFQAEGGCIGILGASGCGKSMTFKAIAGIETPDSGKICLGKRELFHRGHKVNLPPRKRSVGYLFQSYALFPNMTVFQNIEAGIQRKKAAKRERAMEMMEKFHLSELASGYPARLSGGQQQRVALARILACEPELLLLDEPFSALDSYLKEELQFELKQHLREFGKTTIIVSHDRDEIYKLCDRTMVMGQGEILVSKDTKELFEQPERVIAARLTGCKNISRVKKRGMHKVYAMDWGVELTVDRKVSEKITHVGIRAHDFHPADASSHDSENKIPVAVDREVRAPFEWTILFRNRENPKENMWMKMEREQAQIPQWVQVDPKRILLLEE</sequence>
<dbReference type="SUPFAM" id="SSF52540">
    <property type="entry name" value="P-loop containing nucleoside triphosphate hydrolases"/>
    <property type="match status" value="1"/>
</dbReference>
<dbReference type="InterPro" id="IPR003593">
    <property type="entry name" value="AAA+_ATPase"/>
</dbReference>
<organism evidence="5 6">
    <name type="scientific">Mediterraneibacter gnavus</name>
    <name type="common">Ruminococcus gnavus</name>
    <dbReference type="NCBI Taxonomy" id="33038"/>
    <lineage>
        <taxon>Bacteria</taxon>
        <taxon>Bacillati</taxon>
        <taxon>Bacillota</taxon>
        <taxon>Clostridia</taxon>
        <taxon>Lachnospirales</taxon>
        <taxon>Lachnospiraceae</taxon>
        <taxon>Mediterraneibacter</taxon>
    </lineage>
</organism>
<name>A0A2N5NF88_MEDGN</name>
<evidence type="ECO:0000256" key="2">
    <source>
        <dbReference type="ARBA" id="ARBA00022741"/>
    </source>
</evidence>
<gene>
    <name evidence="5" type="ORF">CDL18_13215</name>
</gene>
<dbReference type="PANTHER" id="PTHR42781">
    <property type="entry name" value="SPERMIDINE/PUTRESCINE IMPORT ATP-BINDING PROTEIN POTA"/>
    <property type="match status" value="1"/>
</dbReference>
<dbReference type="PROSITE" id="PS50893">
    <property type="entry name" value="ABC_TRANSPORTER_2"/>
    <property type="match status" value="1"/>
</dbReference>
<keyword evidence="2" id="KW-0547">Nucleotide-binding</keyword>
<dbReference type="GO" id="GO:0016887">
    <property type="term" value="F:ATP hydrolysis activity"/>
    <property type="evidence" value="ECO:0007669"/>
    <property type="project" value="InterPro"/>
</dbReference>
<comment type="caution">
    <text evidence="5">The sequence shown here is derived from an EMBL/GenBank/DDBJ whole genome shotgun (WGS) entry which is preliminary data.</text>
</comment>
<dbReference type="EMBL" id="NIHM01000022">
    <property type="protein sequence ID" value="PLT53051.1"/>
    <property type="molecule type" value="Genomic_DNA"/>
</dbReference>
<dbReference type="RefSeq" id="WP_101880144.1">
    <property type="nucleotide sequence ID" value="NZ_NIHM01000022.1"/>
</dbReference>
<proteinExistence type="predicted"/>
<dbReference type="PROSITE" id="PS00211">
    <property type="entry name" value="ABC_TRANSPORTER_1"/>
    <property type="match status" value="1"/>
</dbReference>
<reference evidence="5 6" key="1">
    <citation type="journal article" date="2017" name="Genome Med.">
        <title>A novel Ruminococcus gnavus clade enriched in inflammatory bowel disease patients.</title>
        <authorList>
            <person name="Hall A.B."/>
            <person name="Yassour M."/>
            <person name="Sauk J."/>
            <person name="Garner A."/>
            <person name="Jiang X."/>
            <person name="Arthur T."/>
            <person name="Lagoudas G.K."/>
            <person name="Vatanen T."/>
            <person name="Fornelos N."/>
            <person name="Wilson R."/>
            <person name="Bertha M."/>
            <person name="Cohen M."/>
            <person name="Garber J."/>
            <person name="Khalili H."/>
            <person name="Gevers D."/>
            <person name="Ananthakrishnan A.N."/>
            <person name="Kugathasan S."/>
            <person name="Lander E.S."/>
            <person name="Blainey P."/>
            <person name="Vlamakis H."/>
            <person name="Xavier R.J."/>
            <person name="Huttenhower C."/>
        </authorList>
    </citation>
    <scope>NUCLEOTIDE SEQUENCE [LARGE SCALE GENOMIC DNA]</scope>
    <source>
        <strain evidence="5 6">RJX1118</strain>
    </source>
</reference>
<dbReference type="Pfam" id="PF00005">
    <property type="entry name" value="ABC_tran"/>
    <property type="match status" value="1"/>
</dbReference>
<evidence type="ECO:0000256" key="3">
    <source>
        <dbReference type="ARBA" id="ARBA00022840"/>
    </source>
</evidence>
<feature type="domain" description="ABC transporter" evidence="4">
    <location>
        <begin position="1"/>
        <end position="233"/>
    </location>
</feature>
<dbReference type="InterPro" id="IPR050093">
    <property type="entry name" value="ABC_SmlMolc_Importer"/>
</dbReference>
<dbReference type="Proteomes" id="UP000234849">
    <property type="component" value="Unassembled WGS sequence"/>
</dbReference>
<keyword evidence="3" id="KW-0067">ATP-binding</keyword>
<dbReference type="SMART" id="SM00382">
    <property type="entry name" value="AAA"/>
    <property type="match status" value="1"/>
</dbReference>
<protein>
    <submittedName>
        <fullName evidence="5">ABC transporter</fullName>
    </submittedName>
</protein>
<accession>A0A2N5NF88</accession>
<dbReference type="InterPro" id="IPR003439">
    <property type="entry name" value="ABC_transporter-like_ATP-bd"/>
</dbReference>
<evidence type="ECO:0000256" key="1">
    <source>
        <dbReference type="ARBA" id="ARBA00022448"/>
    </source>
</evidence>
<dbReference type="Gene3D" id="3.40.50.300">
    <property type="entry name" value="P-loop containing nucleotide triphosphate hydrolases"/>
    <property type="match status" value="1"/>
</dbReference>
<dbReference type="InterPro" id="IPR027417">
    <property type="entry name" value="P-loop_NTPase"/>
</dbReference>
<dbReference type="InterPro" id="IPR017871">
    <property type="entry name" value="ABC_transporter-like_CS"/>
</dbReference>
<dbReference type="GO" id="GO:0005524">
    <property type="term" value="F:ATP binding"/>
    <property type="evidence" value="ECO:0007669"/>
    <property type="project" value="UniProtKB-KW"/>
</dbReference>
<evidence type="ECO:0000259" key="4">
    <source>
        <dbReference type="PROSITE" id="PS50893"/>
    </source>
</evidence>
<evidence type="ECO:0000313" key="6">
    <source>
        <dbReference type="Proteomes" id="UP000234849"/>
    </source>
</evidence>
<keyword evidence="1" id="KW-0813">Transport</keyword>
<evidence type="ECO:0000313" key="5">
    <source>
        <dbReference type="EMBL" id="PLT53051.1"/>
    </source>
</evidence>